<gene>
    <name evidence="1" type="ORF">A2803_04875</name>
</gene>
<name>A0A1F7Z341_9BACT</name>
<reference evidence="1 2" key="1">
    <citation type="journal article" date="2016" name="Nat. Commun.">
        <title>Thousands of microbial genomes shed light on interconnected biogeochemical processes in an aquifer system.</title>
        <authorList>
            <person name="Anantharaman K."/>
            <person name="Brown C.T."/>
            <person name="Hug L.A."/>
            <person name="Sharon I."/>
            <person name="Castelle C.J."/>
            <person name="Probst A.J."/>
            <person name="Thomas B.C."/>
            <person name="Singh A."/>
            <person name="Wilkins M.J."/>
            <person name="Karaoz U."/>
            <person name="Brodie E.L."/>
            <person name="Williams K.H."/>
            <person name="Hubbard S.S."/>
            <person name="Banfield J.F."/>
        </authorList>
    </citation>
    <scope>NUCLEOTIDE SEQUENCE [LARGE SCALE GENOMIC DNA]</scope>
</reference>
<dbReference type="EMBL" id="MGGP01000001">
    <property type="protein sequence ID" value="OGM33499.1"/>
    <property type="molecule type" value="Genomic_DNA"/>
</dbReference>
<organism evidence="1 2">
    <name type="scientific">Candidatus Woesebacteria bacterium RIFCSPHIGHO2_01_FULL_44_21</name>
    <dbReference type="NCBI Taxonomy" id="1802503"/>
    <lineage>
        <taxon>Bacteria</taxon>
        <taxon>Candidatus Woeseibacteriota</taxon>
    </lineage>
</organism>
<accession>A0A1F7Z341</accession>
<evidence type="ECO:0000313" key="1">
    <source>
        <dbReference type="EMBL" id="OGM33499.1"/>
    </source>
</evidence>
<sequence length="75" mass="8172">MAGFLFVMSVEALVANKDIIEYAIGAPPQAMKLIHSSVYGPLHQSENGSNDTSGKSIIHSVRHEPPFPIDVNIRK</sequence>
<evidence type="ECO:0000313" key="2">
    <source>
        <dbReference type="Proteomes" id="UP000178870"/>
    </source>
</evidence>
<proteinExistence type="predicted"/>
<protein>
    <submittedName>
        <fullName evidence="1">Uncharacterized protein</fullName>
    </submittedName>
</protein>
<dbReference type="Proteomes" id="UP000178870">
    <property type="component" value="Unassembled WGS sequence"/>
</dbReference>
<dbReference type="AlphaFoldDB" id="A0A1F7Z341"/>
<comment type="caution">
    <text evidence="1">The sequence shown here is derived from an EMBL/GenBank/DDBJ whole genome shotgun (WGS) entry which is preliminary data.</text>
</comment>